<evidence type="ECO:0000259" key="1">
    <source>
        <dbReference type="Pfam" id="PF07883"/>
    </source>
</evidence>
<dbReference type="KEGG" id="sacd:HS1genome_0665"/>
<dbReference type="Proteomes" id="UP000616143">
    <property type="component" value="Unassembled WGS sequence"/>
</dbReference>
<dbReference type="EMBL" id="AP018553">
    <property type="protein sequence ID" value="BBD72276.1"/>
    <property type="molecule type" value="Genomic_DNA"/>
</dbReference>
<dbReference type="SUPFAM" id="SSF51182">
    <property type="entry name" value="RmlC-like cupins"/>
    <property type="match status" value="1"/>
</dbReference>
<proteinExistence type="predicted"/>
<feature type="domain" description="Cupin type-2" evidence="1">
    <location>
        <begin position="37"/>
        <end position="93"/>
    </location>
</feature>
<dbReference type="GeneID" id="38666171"/>
<keyword evidence="4" id="KW-1185">Reference proteome</keyword>
<dbReference type="Gene3D" id="2.60.120.10">
    <property type="entry name" value="Jelly Rolls"/>
    <property type="match status" value="1"/>
</dbReference>
<dbReference type="InterPro" id="IPR011051">
    <property type="entry name" value="RmlC_Cupin_sf"/>
</dbReference>
<dbReference type="RefSeq" id="WP_126449623.1">
    <property type="nucleotide sequence ID" value="NZ_AP018553.1"/>
</dbReference>
<dbReference type="PIRSF" id="PIRSF029883">
    <property type="entry name" value="KdgF"/>
    <property type="match status" value="1"/>
</dbReference>
<reference evidence="2" key="3">
    <citation type="journal article" date="2019" name="BMC Res. Notes">
        <title>Complete genome sequence of the Sulfodiicoccus acidiphilus strain HS-1T, the first crenarchaeon that lacks polB3, isolated from an acidic hot spring in Ohwaku-dani, Hakone, Japan.</title>
        <authorList>
            <person name="Sakai H.D."/>
            <person name="Kurosawa N."/>
        </authorList>
    </citation>
    <scope>NUCLEOTIDE SEQUENCE</scope>
    <source>
        <strain evidence="2">HS-1</strain>
    </source>
</reference>
<accession>A0A348B274</accession>
<evidence type="ECO:0000313" key="3">
    <source>
        <dbReference type="EMBL" id="GGT90604.1"/>
    </source>
</evidence>
<reference evidence="3" key="4">
    <citation type="submission" date="2020-09" db="EMBL/GenBank/DDBJ databases">
        <authorList>
            <person name="Sun Q."/>
            <person name="Ohkuma M."/>
        </authorList>
    </citation>
    <scope>NUCLEOTIDE SEQUENCE</scope>
    <source>
        <strain evidence="3">JCM 31740</strain>
    </source>
</reference>
<evidence type="ECO:0000313" key="2">
    <source>
        <dbReference type="EMBL" id="BBD72276.1"/>
    </source>
</evidence>
<dbReference type="OrthoDB" id="114121at2157"/>
<sequence>MIDKIKWDQVTEEWVSPNISRRLVYLNNVMVAKLFLRKGTFVPEHHHESEQITWVFKGALEFQIEGRKVVVGEGQVLPIPSNVPHAATALEDTEEVDIFSPIRRDWLEGKDTYLRRT</sequence>
<dbReference type="InterPro" id="IPR025499">
    <property type="entry name" value="KdgF"/>
</dbReference>
<dbReference type="Pfam" id="PF07883">
    <property type="entry name" value="Cupin_2"/>
    <property type="match status" value="1"/>
</dbReference>
<dbReference type="EMBL" id="BMQS01000004">
    <property type="protein sequence ID" value="GGT90604.1"/>
    <property type="molecule type" value="Genomic_DNA"/>
</dbReference>
<dbReference type="InterPro" id="IPR014710">
    <property type="entry name" value="RmlC-like_jellyroll"/>
</dbReference>
<dbReference type="InterPro" id="IPR013096">
    <property type="entry name" value="Cupin_2"/>
</dbReference>
<protein>
    <recommendedName>
        <fullName evidence="1">Cupin type-2 domain-containing protein</fullName>
    </recommendedName>
</protein>
<dbReference type="AlphaFoldDB" id="A0A348B274"/>
<dbReference type="PANTHER" id="PTHR40112:SF1">
    <property type="entry name" value="H2HPP ISOMERASE"/>
    <property type="match status" value="1"/>
</dbReference>
<evidence type="ECO:0000313" key="4">
    <source>
        <dbReference type="Proteomes" id="UP000276741"/>
    </source>
</evidence>
<dbReference type="Proteomes" id="UP000276741">
    <property type="component" value="Chromosome"/>
</dbReference>
<gene>
    <name evidence="3" type="ORF">GCM10007116_05550</name>
    <name evidence="2" type="ORF">HS1genome_0665</name>
</gene>
<name>A0A348B274_9CREN</name>
<reference evidence="4" key="2">
    <citation type="submission" date="2018-04" db="EMBL/GenBank/DDBJ databases">
        <title>Complete genome sequence of Sulfodiicoccus acidiphilus strain HS-1.</title>
        <authorList>
            <person name="Sakai H.D."/>
            <person name="Kurosawa N."/>
        </authorList>
    </citation>
    <scope>NUCLEOTIDE SEQUENCE [LARGE SCALE GENOMIC DNA]</scope>
    <source>
        <strain evidence="4">HS-1</strain>
    </source>
</reference>
<dbReference type="PANTHER" id="PTHR40112">
    <property type="entry name" value="H2HPP ISOMERASE"/>
    <property type="match status" value="1"/>
</dbReference>
<dbReference type="CDD" id="cd02238">
    <property type="entry name" value="cupin_KdgF"/>
    <property type="match status" value="1"/>
</dbReference>
<dbReference type="InterPro" id="IPR052535">
    <property type="entry name" value="Bacilysin_H2HPP_isomerase"/>
</dbReference>
<organism evidence="2 4">
    <name type="scientific">Sulfodiicoccus acidiphilus</name>
    <dbReference type="NCBI Taxonomy" id="1670455"/>
    <lineage>
        <taxon>Archaea</taxon>
        <taxon>Thermoproteota</taxon>
        <taxon>Thermoprotei</taxon>
        <taxon>Sulfolobales</taxon>
        <taxon>Sulfolobaceae</taxon>
        <taxon>Sulfodiicoccus</taxon>
    </lineage>
</organism>
<reference evidence="3" key="1">
    <citation type="journal article" date="2014" name="Int. J. Syst. Evol. Microbiol.">
        <title>Complete genome sequence of Corynebacterium casei LMG S-19264T (=DSM 44701T), isolated from a smear-ripened cheese.</title>
        <authorList>
            <consortium name="US DOE Joint Genome Institute (JGI-PGF)"/>
            <person name="Walter F."/>
            <person name="Albersmeier A."/>
            <person name="Kalinowski J."/>
            <person name="Ruckert C."/>
        </authorList>
    </citation>
    <scope>NUCLEOTIDE SEQUENCE</scope>
    <source>
        <strain evidence="3">JCM 31740</strain>
    </source>
</reference>